<evidence type="ECO:0000313" key="4">
    <source>
        <dbReference type="Proteomes" id="UP001185737"/>
    </source>
</evidence>
<gene>
    <name evidence="3" type="ORF">R3Q59_18545</name>
</gene>
<dbReference type="InterPro" id="IPR002347">
    <property type="entry name" value="SDR_fam"/>
</dbReference>
<protein>
    <submittedName>
        <fullName evidence="3">Glucose 1-dehydrogenase</fullName>
        <ecNumber evidence="3">1.1.1.47</ecNumber>
    </submittedName>
</protein>
<accession>A0ABU4CGA0</accession>
<dbReference type="SMART" id="SM00822">
    <property type="entry name" value="PKS_KR"/>
    <property type="match status" value="1"/>
</dbReference>
<dbReference type="PRINTS" id="PR00080">
    <property type="entry name" value="SDRFAMILY"/>
</dbReference>
<comment type="caution">
    <text evidence="3">The sequence shown here is derived from an EMBL/GenBank/DDBJ whole genome shotgun (WGS) entry which is preliminary data.</text>
</comment>
<dbReference type="EMBL" id="JAWLKA010000010">
    <property type="protein sequence ID" value="MDV6282498.1"/>
    <property type="molecule type" value="Genomic_DNA"/>
</dbReference>
<dbReference type="Proteomes" id="UP001185737">
    <property type="component" value="Unassembled WGS sequence"/>
</dbReference>
<sequence>MDLRLSGKVAIVTGASRGLGKAAAEALLEEGASVLLVARSRELLEEVHQRYPERTAVQPCDMRDVDAVAALADAAVEAFGRLDIVVNNAGIAPAGRFDEQPQKLWDEVFDVNVRAPAVLTRAAAQYLLSQGSGKIINVASTSGIKGKPTLVAYSSSKGAVLQFTKALAGEWAKKGVQVNAIAPGAFSTDAQSAVTESSDVLAKRLKKIPAGRMGDPSEFGPLVAYLASPLSDFVTGSVAVIDGGEVSRL</sequence>
<dbReference type="EC" id="1.1.1.47" evidence="3"/>
<name>A0ABU4CGA0_RHOJO</name>
<reference evidence="3 4" key="1">
    <citation type="submission" date="2023-10" db="EMBL/GenBank/DDBJ databases">
        <title>Development of a sustainable strategy for remediation of hydrocarbon-contaminated territories based on the waste exchange concept.</title>
        <authorList>
            <person name="Krivoruchko A."/>
        </authorList>
    </citation>
    <scope>NUCLEOTIDE SEQUENCE [LARGE SCALE GENOMIC DNA]</scope>
    <source>
        <strain evidence="3 4">IEGM 60</strain>
    </source>
</reference>
<dbReference type="RefSeq" id="WP_283332053.1">
    <property type="nucleotide sequence ID" value="NZ_JAWLKA010000010.1"/>
</dbReference>
<dbReference type="PRINTS" id="PR00081">
    <property type="entry name" value="GDHRDH"/>
</dbReference>
<keyword evidence="4" id="KW-1185">Reference proteome</keyword>
<dbReference type="InterPro" id="IPR057326">
    <property type="entry name" value="KR_dom"/>
</dbReference>
<dbReference type="PROSITE" id="PS00061">
    <property type="entry name" value="ADH_SHORT"/>
    <property type="match status" value="1"/>
</dbReference>
<proteinExistence type="inferred from homology"/>
<evidence type="ECO:0000259" key="2">
    <source>
        <dbReference type="SMART" id="SM00822"/>
    </source>
</evidence>
<dbReference type="NCBIfam" id="NF005559">
    <property type="entry name" value="PRK07231.1"/>
    <property type="match status" value="1"/>
</dbReference>
<dbReference type="Pfam" id="PF13561">
    <property type="entry name" value="adh_short_C2"/>
    <property type="match status" value="1"/>
</dbReference>
<feature type="domain" description="Ketoreductase" evidence="2">
    <location>
        <begin position="8"/>
        <end position="189"/>
    </location>
</feature>
<dbReference type="InterPro" id="IPR036291">
    <property type="entry name" value="NAD(P)-bd_dom_sf"/>
</dbReference>
<dbReference type="PANTHER" id="PTHR42760">
    <property type="entry name" value="SHORT-CHAIN DEHYDROGENASES/REDUCTASES FAMILY MEMBER"/>
    <property type="match status" value="1"/>
</dbReference>
<dbReference type="InterPro" id="IPR020904">
    <property type="entry name" value="Sc_DH/Rdtase_CS"/>
</dbReference>
<evidence type="ECO:0000313" key="3">
    <source>
        <dbReference type="EMBL" id="MDV6282498.1"/>
    </source>
</evidence>
<dbReference type="SUPFAM" id="SSF51735">
    <property type="entry name" value="NAD(P)-binding Rossmann-fold domains"/>
    <property type="match status" value="1"/>
</dbReference>
<dbReference type="GO" id="GO:0047936">
    <property type="term" value="F:glucose 1-dehydrogenase [NAD(P)+] activity"/>
    <property type="evidence" value="ECO:0007669"/>
    <property type="project" value="UniProtKB-EC"/>
</dbReference>
<organism evidence="3 4">
    <name type="scientific">Rhodococcus jostii</name>
    <dbReference type="NCBI Taxonomy" id="132919"/>
    <lineage>
        <taxon>Bacteria</taxon>
        <taxon>Bacillati</taxon>
        <taxon>Actinomycetota</taxon>
        <taxon>Actinomycetes</taxon>
        <taxon>Mycobacteriales</taxon>
        <taxon>Nocardiaceae</taxon>
        <taxon>Rhodococcus</taxon>
    </lineage>
</organism>
<evidence type="ECO:0000256" key="1">
    <source>
        <dbReference type="ARBA" id="ARBA00006484"/>
    </source>
</evidence>
<dbReference type="Gene3D" id="3.40.50.720">
    <property type="entry name" value="NAD(P)-binding Rossmann-like Domain"/>
    <property type="match status" value="1"/>
</dbReference>
<keyword evidence="3" id="KW-0560">Oxidoreductase</keyword>
<comment type="similarity">
    <text evidence="1">Belongs to the short-chain dehydrogenases/reductases (SDR) family.</text>
</comment>